<dbReference type="OrthoDB" id="296029at2759"/>
<keyword evidence="4" id="KW-1185">Reference proteome</keyword>
<dbReference type="AlphaFoldDB" id="A0A8S1N6A9"/>
<evidence type="ECO:0000256" key="1">
    <source>
        <dbReference type="SAM" id="Coils"/>
    </source>
</evidence>
<feature type="region of interest" description="Disordered" evidence="2">
    <location>
        <begin position="294"/>
        <end position="323"/>
    </location>
</feature>
<keyword evidence="1" id="KW-0175">Coiled coil</keyword>
<gene>
    <name evidence="3" type="ORF">PSON_ATCC_30995.1.T0510243</name>
</gene>
<name>A0A8S1N6A9_9CILI</name>
<evidence type="ECO:0000313" key="4">
    <source>
        <dbReference type="Proteomes" id="UP000692954"/>
    </source>
</evidence>
<protein>
    <submittedName>
        <fullName evidence="3">Uncharacterized protein</fullName>
    </submittedName>
</protein>
<dbReference type="Proteomes" id="UP000692954">
    <property type="component" value="Unassembled WGS sequence"/>
</dbReference>
<accession>A0A8S1N6A9</accession>
<reference evidence="3" key="1">
    <citation type="submission" date="2021-01" db="EMBL/GenBank/DDBJ databases">
        <authorList>
            <consortium name="Genoscope - CEA"/>
            <person name="William W."/>
        </authorList>
    </citation>
    <scope>NUCLEOTIDE SEQUENCE</scope>
</reference>
<proteinExistence type="predicted"/>
<comment type="caution">
    <text evidence="3">The sequence shown here is derived from an EMBL/GenBank/DDBJ whole genome shotgun (WGS) entry which is preliminary data.</text>
</comment>
<evidence type="ECO:0000313" key="3">
    <source>
        <dbReference type="EMBL" id="CAD8087542.1"/>
    </source>
</evidence>
<dbReference type="EMBL" id="CAJJDN010000051">
    <property type="protein sequence ID" value="CAD8087542.1"/>
    <property type="molecule type" value="Genomic_DNA"/>
</dbReference>
<feature type="coiled-coil region" evidence="1">
    <location>
        <begin position="119"/>
        <end position="146"/>
    </location>
</feature>
<organism evidence="3 4">
    <name type="scientific">Paramecium sonneborni</name>
    <dbReference type="NCBI Taxonomy" id="65129"/>
    <lineage>
        <taxon>Eukaryota</taxon>
        <taxon>Sar</taxon>
        <taxon>Alveolata</taxon>
        <taxon>Ciliophora</taxon>
        <taxon>Intramacronucleata</taxon>
        <taxon>Oligohymenophorea</taxon>
        <taxon>Peniculida</taxon>
        <taxon>Parameciidae</taxon>
        <taxon>Paramecium</taxon>
    </lineage>
</organism>
<sequence>MDIGIGAFKFQNIVNNEMKITKDPEHKTRIRSQSRKSIQEKCKFQFQNQKKKFVHKQQENDEKEKFQTEFYEEDSSPSLLEDFQLLEHRKKKQNEFILQVSDPSSSESFDSELGFDQPSEKLENHSNFYEEENMQASQNLKNLTLTNHLSLLSQNTLQLVSSNKSQKQSAITKKQKILKAFRPALIRKDIQLLRGLKQNQDFINNQLATLEEYKIDREIVVDMDCQDIQTFMRLQNEVEEMRRKQMDFNQQKERHYEIVKNRPNKQQTKSTIKSDENKLWTVMMAKKFIKNMKLKKDNESQSKIPSQPVIRKSTRGSQIKQIS</sequence>
<evidence type="ECO:0000256" key="2">
    <source>
        <dbReference type="SAM" id="MobiDB-lite"/>
    </source>
</evidence>